<protein>
    <submittedName>
        <fullName evidence="1">Uncharacterized protein</fullName>
    </submittedName>
</protein>
<dbReference type="Proteomes" id="UP000569903">
    <property type="component" value="Unassembled WGS sequence"/>
</dbReference>
<dbReference type="EMBL" id="JAARQN010000001">
    <property type="protein sequence ID" value="MBC1456558.1"/>
    <property type="molecule type" value="Genomic_DNA"/>
</dbReference>
<proteinExistence type="predicted"/>
<sequence>MQYKKITQNLSEARTVHILGKDEYQVQSVLTYAKTGTEPLTTKMGRNGNLNKRNTRK</sequence>
<evidence type="ECO:0000313" key="1">
    <source>
        <dbReference type="EMBL" id="MBC1456558.1"/>
    </source>
</evidence>
<reference evidence="1 2" key="1">
    <citation type="submission" date="2020-03" db="EMBL/GenBank/DDBJ databases">
        <title>Soil Listeria distribution.</title>
        <authorList>
            <person name="Liao J."/>
            <person name="Wiedmann M."/>
        </authorList>
    </citation>
    <scope>NUCLEOTIDE SEQUENCE [LARGE SCALE GENOMIC DNA]</scope>
    <source>
        <strain evidence="1 2">FSL L7-1614</strain>
    </source>
</reference>
<accession>A0A841YTH0</accession>
<dbReference type="AlphaFoldDB" id="A0A841YTH0"/>
<comment type="caution">
    <text evidence="1">The sequence shown here is derived from an EMBL/GenBank/DDBJ whole genome shotgun (WGS) entry which is preliminary data.</text>
</comment>
<name>A0A841YTH0_9LIST</name>
<organism evidence="1 2">
    <name type="scientific">Listeria newyorkensis</name>
    <dbReference type="NCBI Taxonomy" id="1497681"/>
    <lineage>
        <taxon>Bacteria</taxon>
        <taxon>Bacillati</taxon>
        <taxon>Bacillota</taxon>
        <taxon>Bacilli</taxon>
        <taxon>Bacillales</taxon>
        <taxon>Listeriaceae</taxon>
        <taxon>Listeria</taxon>
    </lineage>
</organism>
<dbReference type="RefSeq" id="WP_185388025.1">
    <property type="nucleotide sequence ID" value="NZ_JAARQN010000001.1"/>
</dbReference>
<gene>
    <name evidence="1" type="ORF">HB850_02240</name>
</gene>
<evidence type="ECO:0000313" key="2">
    <source>
        <dbReference type="Proteomes" id="UP000569903"/>
    </source>
</evidence>